<evidence type="ECO:0000256" key="1">
    <source>
        <dbReference type="ARBA" id="ARBA00022737"/>
    </source>
</evidence>
<evidence type="ECO:0000256" key="3">
    <source>
        <dbReference type="ARBA" id="ARBA00022840"/>
    </source>
</evidence>
<dbReference type="InterPro" id="IPR019489">
    <property type="entry name" value="Clp_ATPase_C"/>
</dbReference>
<dbReference type="GO" id="GO:0005524">
    <property type="term" value="F:ATP binding"/>
    <property type="evidence" value="ECO:0007669"/>
    <property type="project" value="UniProtKB-KW"/>
</dbReference>
<dbReference type="CDD" id="cd19499">
    <property type="entry name" value="RecA-like_ClpB_Hsp104-like"/>
    <property type="match status" value="1"/>
</dbReference>
<dbReference type="EMBL" id="HG675164">
    <property type="protein sequence ID" value="CDJ40642.1"/>
    <property type="molecule type" value="Genomic_DNA"/>
</dbReference>
<dbReference type="Proteomes" id="UP000030747">
    <property type="component" value="Unassembled WGS sequence"/>
</dbReference>
<dbReference type="PRINTS" id="PR00300">
    <property type="entry name" value="CLPPROTEASEA"/>
</dbReference>
<name>U6KR88_EIMTE</name>
<feature type="compositionally biased region" description="Low complexity" evidence="5">
    <location>
        <begin position="358"/>
        <end position="374"/>
    </location>
</feature>
<dbReference type="VEuPathDB" id="ToxoDB:ETH2_0921900"/>
<feature type="non-terminal residue" evidence="8">
    <location>
        <position position="1"/>
    </location>
</feature>
<keyword evidence="9" id="KW-1185">Reference proteome</keyword>
<dbReference type="InterPro" id="IPR003593">
    <property type="entry name" value="AAA+_ATPase"/>
</dbReference>
<evidence type="ECO:0000256" key="2">
    <source>
        <dbReference type="ARBA" id="ARBA00022741"/>
    </source>
</evidence>
<dbReference type="InterPro" id="IPR003959">
    <property type="entry name" value="ATPase_AAA_core"/>
</dbReference>
<dbReference type="Pfam" id="PF07724">
    <property type="entry name" value="AAA_2"/>
    <property type="match status" value="1"/>
</dbReference>
<dbReference type="SMART" id="SM00382">
    <property type="entry name" value="AAA"/>
    <property type="match status" value="1"/>
</dbReference>
<dbReference type="OMA" id="FGYFKPQ"/>
<dbReference type="GO" id="GO:0016887">
    <property type="term" value="F:ATP hydrolysis activity"/>
    <property type="evidence" value="ECO:0007669"/>
    <property type="project" value="InterPro"/>
</dbReference>
<dbReference type="SMART" id="SM01086">
    <property type="entry name" value="ClpB_D2-small"/>
    <property type="match status" value="1"/>
</dbReference>
<keyword evidence="1" id="KW-0677">Repeat</keyword>
<dbReference type="InterPro" id="IPR050130">
    <property type="entry name" value="ClpA_ClpB"/>
</dbReference>
<dbReference type="InterPro" id="IPR001270">
    <property type="entry name" value="ClpA/B"/>
</dbReference>
<dbReference type="GO" id="GO:0005737">
    <property type="term" value="C:cytoplasm"/>
    <property type="evidence" value="ECO:0007669"/>
    <property type="project" value="TreeGrafter"/>
</dbReference>
<evidence type="ECO:0000259" key="6">
    <source>
        <dbReference type="SMART" id="SM00382"/>
    </source>
</evidence>
<keyword evidence="4" id="KW-0175">Coiled coil</keyword>
<dbReference type="Gene3D" id="3.40.50.300">
    <property type="entry name" value="P-loop containing nucleotide triphosphate hydrolases"/>
    <property type="match status" value="3"/>
</dbReference>
<dbReference type="AlphaFoldDB" id="U6KR88"/>
<feature type="coiled-coil region" evidence="4">
    <location>
        <begin position="93"/>
        <end position="135"/>
    </location>
</feature>
<keyword evidence="2" id="KW-0547">Nucleotide-binding</keyword>
<evidence type="ECO:0000313" key="9">
    <source>
        <dbReference type="Proteomes" id="UP000030747"/>
    </source>
</evidence>
<dbReference type="Pfam" id="PF17871">
    <property type="entry name" value="AAA_lid_9"/>
    <property type="match status" value="1"/>
</dbReference>
<protein>
    <submittedName>
        <fullName evidence="8">Heat shock protein, putative</fullName>
    </submittedName>
</protein>
<dbReference type="Gene3D" id="1.10.8.60">
    <property type="match status" value="1"/>
</dbReference>
<gene>
    <name evidence="8" type="ORF">ETH_00035140</name>
</gene>
<dbReference type="PANTHER" id="PTHR11638">
    <property type="entry name" value="ATP-DEPENDENT CLP PROTEASE"/>
    <property type="match status" value="1"/>
</dbReference>
<dbReference type="GeneID" id="25256069"/>
<evidence type="ECO:0000313" key="8">
    <source>
        <dbReference type="EMBL" id="CDJ40642.1"/>
    </source>
</evidence>
<sequence length="550" mass="61188">LVGATTLEEYKLHIEKDAAFCRRFQNIVVEAPSKEKALSILQRVRPHYEQFHQLEIPEEVLEAVTNMSDQYVKQRAFPDKALDLLDESCSWKRVSHNKKINVLNKQIAQLKKNKLPEEEEELKKLQEELAALEALTAGGRRLVLETNDVAHILSQWTGIPMGKMTEDEVSRVLRLADILSLRVVGQDRAVKAVADALAIQRAGLSPKNKPLGTFLFLGSSGVGKTELAKAVAEEMFDSEKNLIRLDMVEYQEAHSISRLIGPPPGYMGNDEGGQLTEAVRQKPHSVVLFDEVENAHKNLWSLLLPMLDEGHLSDSKGNRVDFTNCLIILTSNIGQQYILDSYKEVRALTAGNEKDKASSNGSSSSNGEEPGKSSFKGTGKSPKDILRRMRQKVLKEVFGYFKPQVIGRMSEIIIFEPLGETAMKGVLNLKLSALRNSLAAKGIDFKVADSALGYILERAWSHKFGGRRMAKYLEKYIKPRVAPLLISGKLKAGDRAVLARSNTNPNQLNLIVCELNEEGVCKPGTKYGTKLVTQEVKPQDGNEDEEDAMD</sequence>
<feature type="domain" description="AAA+ ATPase" evidence="6">
    <location>
        <begin position="210"/>
        <end position="349"/>
    </location>
</feature>
<proteinExistence type="predicted"/>
<organism evidence="8 9">
    <name type="scientific">Eimeria tenella</name>
    <name type="common">Coccidian parasite</name>
    <dbReference type="NCBI Taxonomy" id="5802"/>
    <lineage>
        <taxon>Eukaryota</taxon>
        <taxon>Sar</taxon>
        <taxon>Alveolata</taxon>
        <taxon>Apicomplexa</taxon>
        <taxon>Conoidasida</taxon>
        <taxon>Coccidia</taxon>
        <taxon>Eucoccidiorida</taxon>
        <taxon>Eimeriorina</taxon>
        <taxon>Eimeriidae</taxon>
        <taxon>Eimeria</taxon>
    </lineage>
</organism>
<keyword evidence="3" id="KW-0067">ATP-binding</keyword>
<evidence type="ECO:0000256" key="5">
    <source>
        <dbReference type="SAM" id="MobiDB-lite"/>
    </source>
</evidence>
<feature type="region of interest" description="Disordered" evidence="5">
    <location>
        <begin position="351"/>
        <end position="383"/>
    </location>
</feature>
<dbReference type="GO" id="GO:0034605">
    <property type="term" value="P:cellular response to heat"/>
    <property type="evidence" value="ECO:0007669"/>
    <property type="project" value="TreeGrafter"/>
</dbReference>
<feature type="domain" description="Clp ATPase C-terminal" evidence="7">
    <location>
        <begin position="418"/>
        <end position="510"/>
    </location>
</feature>
<reference evidence="8" key="2">
    <citation type="submission" date="2013-10" db="EMBL/GenBank/DDBJ databases">
        <authorList>
            <person name="Aslett M."/>
        </authorList>
    </citation>
    <scope>NUCLEOTIDE SEQUENCE [LARGE SCALE GENOMIC DNA]</scope>
    <source>
        <strain evidence="8">Houghton</strain>
    </source>
</reference>
<dbReference type="PANTHER" id="PTHR11638:SF18">
    <property type="entry name" value="HEAT SHOCK PROTEIN 104"/>
    <property type="match status" value="1"/>
</dbReference>
<dbReference type="InterPro" id="IPR027417">
    <property type="entry name" value="P-loop_NTPase"/>
</dbReference>
<dbReference type="OrthoDB" id="47330at2759"/>
<keyword evidence="8" id="KW-0346">Stress response</keyword>
<evidence type="ECO:0000259" key="7">
    <source>
        <dbReference type="SMART" id="SM01086"/>
    </source>
</evidence>
<reference evidence="8" key="1">
    <citation type="submission" date="2013-10" db="EMBL/GenBank/DDBJ databases">
        <title>Genomic analysis of the causative agents of coccidiosis in chickens.</title>
        <authorList>
            <person name="Reid A.J."/>
            <person name="Blake D."/>
            <person name="Billington K."/>
            <person name="Browne H."/>
            <person name="Dunn M."/>
            <person name="Hung S."/>
            <person name="Kawahara F."/>
            <person name="Miranda-Saavedra D."/>
            <person name="Mourier T."/>
            <person name="Nagra H."/>
            <person name="Otto T.D."/>
            <person name="Rawlings N."/>
            <person name="Sanchez A."/>
            <person name="Sanders M."/>
            <person name="Subramaniam C."/>
            <person name="Tay Y."/>
            <person name="Dear P."/>
            <person name="Doerig C."/>
            <person name="Gruber A."/>
            <person name="Parkinson J."/>
            <person name="Shirley M."/>
            <person name="Wan K.L."/>
            <person name="Berriman M."/>
            <person name="Tomley F."/>
            <person name="Pain A."/>
        </authorList>
    </citation>
    <scope>NUCLEOTIDE SEQUENCE [LARGE SCALE GENOMIC DNA]</scope>
    <source>
        <strain evidence="8">Houghton</strain>
    </source>
</reference>
<dbReference type="SUPFAM" id="SSF52540">
    <property type="entry name" value="P-loop containing nucleoside triphosphate hydrolases"/>
    <property type="match status" value="2"/>
</dbReference>
<evidence type="ECO:0000256" key="4">
    <source>
        <dbReference type="SAM" id="Coils"/>
    </source>
</evidence>
<dbReference type="RefSeq" id="XP_013231392.1">
    <property type="nucleotide sequence ID" value="XM_013375938.1"/>
</dbReference>
<dbReference type="InterPro" id="IPR041546">
    <property type="entry name" value="ClpA/ClpB_AAA_lid"/>
</dbReference>
<dbReference type="VEuPathDB" id="ToxoDB:ETH_00035140"/>
<dbReference type="Pfam" id="PF10431">
    <property type="entry name" value="ClpB_D2-small"/>
    <property type="match status" value="1"/>
</dbReference>
<accession>U6KR88</accession>